<evidence type="ECO:0000313" key="1">
    <source>
        <dbReference type="EMBL" id="JAH98556.1"/>
    </source>
</evidence>
<sequence>MTGNPYIVTKDSLFNKHTLSRYSNNIINKTFCLRYTPLELGTVGAEQRAGTLVFPLVNASSVAFCAEEQINLPSKDSLVLSIQLSFALYHSPLNFRIKHCVQSG</sequence>
<dbReference type="AlphaFoldDB" id="A0A0E9X7W6"/>
<reference evidence="1" key="1">
    <citation type="submission" date="2014-11" db="EMBL/GenBank/DDBJ databases">
        <authorList>
            <person name="Amaro Gonzalez C."/>
        </authorList>
    </citation>
    <scope>NUCLEOTIDE SEQUENCE</scope>
</reference>
<protein>
    <submittedName>
        <fullName evidence="1">Uncharacterized protein</fullName>
    </submittedName>
</protein>
<accession>A0A0E9X7W6</accession>
<organism evidence="1">
    <name type="scientific">Anguilla anguilla</name>
    <name type="common">European freshwater eel</name>
    <name type="synonym">Muraena anguilla</name>
    <dbReference type="NCBI Taxonomy" id="7936"/>
    <lineage>
        <taxon>Eukaryota</taxon>
        <taxon>Metazoa</taxon>
        <taxon>Chordata</taxon>
        <taxon>Craniata</taxon>
        <taxon>Vertebrata</taxon>
        <taxon>Euteleostomi</taxon>
        <taxon>Actinopterygii</taxon>
        <taxon>Neopterygii</taxon>
        <taxon>Teleostei</taxon>
        <taxon>Anguilliformes</taxon>
        <taxon>Anguillidae</taxon>
        <taxon>Anguilla</taxon>
    </lineage>
</organism>
<name>A0A0E9X7W6_ANGAN</name>
<proteinExistence type="predicted"/>
<dbReference type="EMBL" id="GBXM01010021">
    <property type="protein sequence ID" value="JAH98556.1"/>
    <property type="molecule type" value="Transcribed_RNA"/>
</dbReference>
<reference evidence="1" key="2">
    <citation type="journal article" date="2015" name="Fish Shellfish Immunol.">
        <title>Early steps in the European eel (Anguilla anguilla)-Vibrio vulnificus interaction in the gills: Role of the RtxA13 toxin.</title>
        <authorList>
            <person name="Callol A."/>
            <person name="Pajuelo D."/>
            <person name="Ebbesson L."/>
            <person name="Teles M."/>
            <person name="MacKenzie S."/>
            <person name="Amaro C."/>
        </authorList>
    </citation>
    <scope>NUCLEOTIDE SEQUENCE</scope>
</reference>